<protein>
    <recommendedName>
        <fullName evidence="9">G protein-coupled receptor</fullName>
    </recommendedName>
</protein>
<evidence type="ECO:0000313" key="7">
    <source>
        <dbReference type="EMBL" id="GMR46152.1"/>
    </source>
</evidence>
<evidence type="ECO:0000313" key="8">
    <source>
        <dbReference type="Proteomes" id="UP001328107"/>
    </source>
</evidence>
<proteinExistence type="inferred from homology"/>
<keyword evidence="4 6" id="KW-1133">Transmembrane helix</keyword>
<sequence length="121" mass="13645">MLIEKRRIMSAKTLGLHRSFTNMLTLDVAVSVFFGILVLPLVCLQIFGKIHSPDLEGLAYDVTVLPAVIHPALTLYFVPSYRKIIRSFAHRKSTVSNMHHSGIFMPKMPSPSERRNSVLIL</sequence>
<organism evidence="7 8">
    <name type="scientific">Pristionchus mayeri</name>
    <dbReference type="NCBI Taxonomy" id="1317129"/>
    <lineage>
        <taxon>Eukaryota</taxon>
        <taxon>Metazoa</taxon>
        <taxon>Ecdysozoa</taxon>
        <taxon>Nematoda</taxon>
        <taxon>Chromadorea</taxon>
        <taxon>Rhabditida</taxon>
        <taxon>Rhabditina</taxon>
        <taxon>Diplogasteromorpha</taxon>
        <taxon>Diplogasteroidea</taxon>
        <taxon>Neodiplogasteridae</taxon>
        <taxon>Pristionchus</taxon>
    </lineage>
</organism>
<evidence type="ECO:0000256" key="5">
    <source>
        <dbReference type="ARBA" id="ARBA00023136"/>
    </source>
</evidence>
<name>A0AAN5HZ51_9BILA</name>
<dbReference type="AlphaFoldDB" id="A0AAN5HZ51"/>
<dbReference type="InterPro" id="IPR019421">
    <property type="entry name" value="7TM_GPCR_serpentine_rcpt_Srd"/>
</dbReference>
<accession>A0AAN5HZ51</accession>
<gene>
    <name evidence="7" type="ORF">PMAYCL1PPCAC_16347</name>
</gene>
<evidence type="ECO:0000256" key="3">
    <source>
        <dbReference type="ARBA" id="ARBA00022692"/>
    </source>
</evidence>
<dbReference type="Proteomes" id="UP001328107">
    <property type="component" value="Unassembled WGS sequence"/>
</dbReference>
<feature type="transmembrane region" description="Helical" evidence="6">
    <location>
        <begin position="20"/>
        <end position="47"/>
    </location>
</feature>
<dbReference type="EMBL" id="BTRK01000004">
    <property type="protein sequence ID" value="GMR46152.1"/>
    <property type="molecule type" value="Genomic_DNA"/>
</dbReference>
<keyword evidence="8" id="KW-1185">Reference proteome</keyword>
<evidence type="ECO:0000256" key="2">
    <source>
        <dbReference type="ARBA" id="ARBA00009166"/>
    </source>
</evidence>
<dbReference type="Pfam" id="PF10317">
    <property type="entry name" value="7TM_GPCR_Srd"/>
    <property type="match status" value="1"/>
</dbReference>
<dbReference type="GO" id="GO:0016020">
    <property type="term" value="C:membrane"/>
    <property type="evidence" value="ECO:0007669"/>
    <property type="project" value="UniProtKB-SubCell"/>
</dbReference>
<dbReference type="PANTHER" id="PTHR22945">
    <property type="entry name" value="SERPENTINE RECEPTOR, CLASS D DELTA"/>
    <property type="match status" value="1"/>
</dbReference>
<dbReference type="InterPro" id="IPR050920">
    <property type="entry name" value="Nematode_rcpt-like_delta"/>
</dbReference>
<keyword evidence="3 6" id="KW-0812">Transmembrane</keyword>
<evidence type="ECO:0000256" key="4">
    <source>
        <dbReference type="ARBA" id="ARBA00022989"/>
    </source>
</evidence>
<comment type="caution">
    <text evidence="7">The sequence shown here is derived from an EMBL/GenBank/DDBJ whole genome shotgun (WGS) entry which is preliminary data.</text>
</comment>
<dbReference type="PANTHER" id="PTHR22945:SF40">
    <property type="entry name" value="SERPENTINE RECEPTOR, CLASS D (DELTA)-RELATED"/>
    <property type="match status" value="1"/>
</dbReference>
<feature type="transmembrane region" description="Helical" evidence="6">
    <location>
        <begin position="59"/>
        <end position="78"/>
    </location>
</feature>
<keyword evidence="5 6" id="KW-0472">Membrane</keyword>
<comment type="subcellular location">
    <subcellularLocation>
        <location evidence="1">Membrane</location>
        <topology evidence="1">Multi-pass membrane protein</topology>
    </subcellularLocation>
</comment>
<evidence type="ECO:0000256" key="6">
    <source>
        <dbReference type="SAM" id="Phobius"/>
    </source>
</evidence>
<comment type="similarity">
    <text evidence="2">Belongs to the nematode receptor-like protein srd family.</text>
</comment>
<evidence type="ECO:0008006" key="9">
    <source>
        <dbReference type="Google" id="ProtNLM"/>
    </source>
</evidence>
<reference evidence="8" key="1">
    <citation type="submission" date="2022-10" db="EMBL/GenBank/DDBJ databases">
        <title>Genome assembly of Pristionchus species.</title>
        <authorList>
            <person name="Yoshida K."/>
            <person name="Sommer R.J."/>
        </authorList>
    </citation>
    <scope>NUCLEOTIDE SEQUENCE [LARGE SCALE GENOMIC DNA]</scope>
    <source>
        <strain evidence="8">RS5460</strain>
    </source>
</reference>
<evidence type="ECO:0000256" key="1">
    <source>
        <dbReference type="ARBA" id="ARBA00004141"/>
    </source>
</evidence>